<keyword evidence="1" id="KW-0812">Transmembrane</keyword>
<feature type="transmembrane region" description="Helical" evidence="1">
    <location>
        <begin position="9"/>
        <end position="30"/>
    </location>
</feature>
<reference evidence="2" key="1">
    <citation type="submission" date="2015-07" db="EMBL/GenBank/DDBJ databases">
        <title>MeaNS - Measles Nucleotide Surveillance Program.</title>
        <authorList>
            <person name="Tran T."/>
            <person name="Druce J."/>
        </authorList>
    </citation>
    <scope>NUCLEOTIDE SEQUENCE</scope>
    <source>
        <strain evidence="2">UCB-OBI-ISO-001</strain>
        <tissue evidence="2">Gonad</tissue>
    </source>
</reference>
<dbReference type="AlphaFoldDB" id="A0A0L8HA29"/>
<gene>
    <name evidence="2" type="ORF">OCBIM_22019193mg</name>
</gene>
<accession>A0A0L8HA29</accession>
<keyword evidence="1" id="KW-1133">Transmembrane helix</keyword>
<protein>
    <submittedName>
        <fullName evidence="2">Uncharacterized protein</fullName>
    </submittedName>
</protein>
<sequence length="63" mass="7436">MSPALTHAFFFDLSFSVVFLFFSFCFLPSIGRFDSLLIHLIPLYTHIYIYIHIQLCFIHSFSI</sequence>
<evidence type="ECO:0000313" key="2">
    <source>
        <dbReference type="EMBL" id="KOF86131.1"/>
    </source>
</evidence>
<proteinExistence type="predicted"/>
<name>A0A0L8HA29_OCTBM</name>
<feature type="transmembrane region" description="Helical" evidence="1">
    <location>
        <begin position="36"/>
        <end position="58"/>
    </location>
</feature>
<dbReference type="EMBL" id="KQ418732">
    <property type="protein sequence ID" value="KOF86131.1"/>
    <property type="molecule type" value="Genomic_DNA"/>
</dbReference>
<keyword evidence="1" id="KW-0472">Membrane</keyword>
<evidence type="ECO:0000256" key="1">
    <source>
        <dbReference type="SAM" id="Phobius"/>
    </source>
</evidence>
<organism evidence="2">
    <name type="scientific">Octopus bimaculoides</name>
    <name type="common">California two-spotted octopus</name>
    <dbReference type="NCBI Taxonomy" id="37653"/>
    <lineage>
        <taxon>Eukaryota</taxon>
        <taxon>Metazoa</taxon>
        <taxon>Spiralia</taxon>
        <taxon>Lophotrochozoa</taxon>
        <taxon>Mollusca</taxon>
        <taxon>Cephalopoda</taxon>
        <taxon>Coleoidea</taxon>
        <taxon>Octopodiformes</taxon>
        <taxon>Octopoda</taxon>
        <taxon>Incirrata</taxon>
        <taxon>Octopodidae</taxon>
        <taxon>Octopus</taxon>
    </lineage>
</organism>